<name>A0A8J3XR18_9ACTN</name>
<evidence type="ECO:0000313" key="1">
    <source>
        <dbReference type="EMBL" id="GII51502.1"/>
    </source>
</evidence>
<keyword evidence="2" id="KW-1185">Reference proteome</keyword>
<dbReference type="AlphaFoldDB" id="A0A8J3XR18"/>
<reference evidence="1" key="1">
    <citation type="submission" date="2021-01" db="EMBL/GenBank/DDBJ databases">
        <title>Whole genome shotgun sequence of Planotetraspora silvatica NBRC 100141.</title>
        <authorList>
            <person name="Komaki H."/>
            <person name="Tamura T."/>
        </authorList>
    </citation>
    <scope>NUCLEOTIDE SEQUENCE</scope>
    <source>
        <strain evidence="1">NBRC 100141</strain>
    </source>
</reference>
<dbReference type="EMBL" id="BOOQ01000074">
    <property type="protein sequence ID" value="GII51502.1"/>
    <property type="molecule type" value="Genomic_DNA"/>
</dbReference>
<proteinExistence type="predicted"/>
<dbReference type="Proteomes" id="UP000644610">
    <property type="component" value="Unassembled WGS sequence"/>
</dbReference>
<comment type="caution">
    <text evidence="1">The sequence shown here is derived from an EMBL/GenBank/DDBJ whole genome shotgun (WGS) entry which is preliminary data.</text>
</comment>
<accession>A0A8J3XR18</accession>
<evidence type="ECO:0008006" key="3">
    <source>
        <dbReference type="Google" id="ProtNLM"/>
    </source>
</evidence>
<gene>
    <name evidence="1" type="ORF">Psi02_79260</name>
</gene>
<organism evidence="1 2">
    <name type="scientific">Planotetraspora silvatica</name>
    <dbReference type="NCBI Taxonomy" id="234614"/>
    <lineage>
        <taxon>Bacteria</taxon>
        <taxon>Bacillati</taxon>
        <taxon>Actinomycetota</taxon>
        <taxon>Actinomycetes</taxon>
        <taxon>Streptosporangiales</taxon>
        <taxon>Streptosporangiaceae</taxon>
        <taxon>Planotetraspora</taxon>
    </lineage>
</organism>
<evidence type="ECO:0000313" key="2">
    <source>
        <dbReference type="Proteomes" id="UP000644610"/>
    </source>
</evidence>
<protein>
    <recommendedName>
        <fullName evidence="3">FXSXX-COOH protein</fullName>
    </recommendedName>
</protein>
<sequence length="51" mass="5424">MRTATPTGLTDLRVRPLAEVDGNDVDRVLGRVLPEAISVETLSVAAFNSSI</sequence>
<dbReference type="RefSeq" id="WP_203980985.1">
    <property type="nucleotide sequence ID" value="NZ_BAAAKY010000043.1"/>
</dbReference>